<feature type="domain" description="EF-hand" evidence="3">
    <location>
        <begin position="500"/>
        <end position="525"/>
    </location>
</feature>
<sequence>MTRLLAIVTILAAAERVSAAAPLTAPSPRSTAPLELVLFGDGKAARVQIRVEVDGKPVSAIWDQTFARLHAYFDRNADGVLDTTEAALLPSTIALRHAMSSGFTPPVGASPAFADLDGDSDGKVTPAELARFYRRAGAGNAHIGVGRLPVSAELTDALLKHLDTNGDGKVTEKEWLAAADVLKKLDKNDDELIGVGELVPKAVYPGAAGTTLLTPPSADRPIPEALAKVPMILLPTDAGDVHWAATVVGRLDRDGDGHLTAAEAGFDTATFARLDADHDGKLTAAELTAWRDQEPDGRWIVRLNGPKTGVDRFVFAGQRLRFEGWATAGKMPEATATARRQMTALLTSAADDGDGMEITRPRRGSLSWLTPLADRDGDKKLDRKELDAWLDLQDQISSGQVLLTVLDGGTGLFELLDTNHDGALSVRELRRAWKNLQAVGCLTDGALDRNKLPRSLLAAASRGYPESFGTDLRGGPSWFRAMDRNGDGDVSRREFTGPPNVFDKLDTDGDGLIDTDEANKAPGRK</sequence>
<feature type="domain" description="EF-hand" evidence="3">
    <location>
        <begin position="112"/>
        <end position="139"/>
    </location>
</feature>
<feature type="region of interest" description="Disordered" evidence="1">
    <location>
        <begin position="488"/>
        <end position="525"/>
    </location>
</feature>
<evidence type="ECO:0000256" key="2">
    <source>
        <dbReference type="SAM" id="SignalP"/>
    </source>
</evidence>
<dbReference type="Pfam" id="PF13202">
    <property type="entry name" value="EF-hand_5"/>
    <property type="match status" value="4"/>
</dbReference>
<dbReference type="PANTHER" id="PTHR10827:SF52">
    <property type="entry name" value="IP16409P"/>
    <property type="match status" value="1"/>
</dbReference>
<dbReference type="Proteomes" id="UP000214646">
    <property type="component" value="Unassembled WGS sequence"/>
</dbReference>
<dbReference type="Pfam" id="PF13499">
    <property type="entry name" value="EF-hand_7"/>
    <property type="match status" value="1"/>
</dbReference>
<evidence type="ECO:0000313" key="5">
    <source>
        <dbReference type="Proteomes" id="UP000214646"/>
    </source>
</evidence>
<dbReference type="RefSeq" id="WP_088251739.1">
    <property type="nucleotide sequence ID" value="NZ_NIDE01000001.1"/>
</dbReference>
<dbReference type="PROSITE" id="PS50222">
    <property type="entry name" value="EF_HAND_2"/>
    <property type="match status" value="4"/>
</dbReference>
<evidence type="ECO:0000259" key="3">
    <source>
        <dbReference type="PROSITE" id="PS50222"/>
    </source>
</evidence>
<dbReference type="InterPro" id="IPR011992">
    <property type="entry name" value="EF-hand-dom_pair"/>
</dbReference>
<feature type="domain" description="EF-hand" evidence="3">
    <location>
        <begin position="412"/>
        <end position="439"/>
    </location>
</feature>
<dbReference type="PANTHER" id="PTHR10827">
    <property type="entry name" value="RETICULOCALBIN"/>
    <property type="match status" value="1"/>
</dbReference>
<dbReference type="SMART" id="SM00054">
    <property type="entry name" value="EFh"/>
    <property type="match status" value="5"/>
</dbReference>
<comment type="caution">
    <text evidence="4">The sequence shown here is derived from an EMBL/GenBank/DDBJ whole genome shotgun (WGS) entry which is preliminary data.</text>
</comment>
<feature type="signal peptide" evidence="2">
    <location>
        <begin position="1"/>
        <end position="19"/>
    </location>
</feature>
<feature type="domain" description="EF-hand" evidence="3">
    <location>
        <begin position="150"/>
        <end position="185"/>
    </location>
</feature>
<dbReference type="InterPro" id="IPR018247">
    <property type="entry name" value="EF_Hand_1_Ca_BS"/>
</dbReference>
<keyword evidence="5" id="KW-1185">Reference proteome</keyword>
<dbReference type="SUPFAM" id="SSF47473">
    <property type="entry name" value="EF-hand"/>
    <property type="match status" value="2"/>
</dbReference>
<feature type="chain" id="PRO_5012420483" description="EF-hand domain-containing protein" evidence="2">
    <location>
        <begin position="20"/>
        <end position="525"/>
    </location>
</feature>
<dbReference type="EMBL" id="NIDE01000001">
    <property type="protein sequence ID" value="OWK46524.1"/>
    <property type="molecule type" value="Genomic_DNA"/>
</dbReference>
<dbReference type="AlphaFoldDB" id="A0A225E443"/>
<dbReference type="Gene3D" id="1.10.238.10">
    <property type="entry name" value="EF-hand"/>
    <property type="match status" value="5"/>
</dbReference>
<evidence type="ECO:0000256" key="1">
    <source>
        <dbReference type="SAM" id="MobiDB-lite"/>
    </source>
</evidence>
<dbReference type="GO" id="GO:0005509">
    <property type="term" value="F:calcium ion binding"/>
    <property type="evidence" value="ECO:0007669"/>
    <property type="project" value="InterPro"/>
</dbReference>
<dbReference type="OrthoDB" id="260830at2"/>
<keyword evidence="2" id="KW-0732">Signal</keyword>
<dbReference type="PROSITE" id="PS00018">
    <property type="entry name" value="EF_HAND_1"/>
    <property type="match status" value="5"/>
</dbReference>
<name>A0A225E443_9BACT</name>
<evidence type="ECO:0000313" key="4">
    <source>
        <dbReference type="EMBL" id="OWK46524.1"/>
    </source>
</evidence>
<protein>
    <recommendedName>
        <fullName evidence="3">EF-hand domain-containing protein</fullName>
    </recommendedName>
</protein>
<accession>A0A225E443</accession>
<dbReference type="CDD" id="cd00051">
    <property type="entry name" value="EFh"/>
    <property type="match status" value="1"/>
</dbReference>
<proteinExistence type="predicted"/>
<organism evidence="4 5">
    <name type="scientific">Fimbriiglobus ruber</name>
    <dbReference type="NCBI Taxonomy" id="1908690"/>
    <lineage>
        <taxon>Bacteria</taxon>
        <taxon>Pseudomonadati</taxon>
        <taxon>Planctomycetota</taxon>
        <taxon>Planctomycetia</taxon>
        <taxon>Gemmatales</taxon>
        <taxon>Gemmataceae</taxon>
        <taxon>Fimbriiglobus</taxon>
    </lineage>
</organism>
<reference evidence="5" key="1">
    <citation type="submission" date="2017-06" db="EMBL/GenBank/DDBJ databases">
        <title>Genome analysis of Fimbriiglobus ruber SP5, the first member of the order Planctomycetales with confirmed chitinolytic capability.</title>
        <authorList>
            <person name="Ravin N.V."/>
            <person name="Rakitin A.L."/>
            <person name="Ivanova A.A."/>
            <person name="Beletsky A.V."/>
            <person name="Kulichevskaya I.S."/>
            <person name="Mardanov A.V."/>
            <person name="Dedysh S.N."/>
        </authorList>
    </citation>
    <scope>NUCLEOTIDE SEQUENCE [LARGE SCALE GENOMIC DNA]</scope>
    <source>
        <strain evidence="5">SP5</strain>
    </source>
</reference>
<gene>
    <name evidence="4" type="ORF">FRUB_00223</name>
</gene>
<dbReference type="InterPro" id="IPR002048">
    <property type="entry name" value="EF_hand_dom"/>
</dbReference>